<gene>
    <name evidence="13" type="primary">LOC108878374</name>
</gene>
<dbReference type="GO" id="GO:1901222">
    <property type="term" value="P:regulation of non-canonical NF-kappaB signal transduction"/>
    <property type="evidence" value="ECO:0007669"/>
    <property type="project" value="TreeGrafter"/>
</dbReference>
<dbReference type="PANTHER" id="PTHR10078:SF30">
    <property type="entry name" value="INTERLEUKIN-1 BETA"/>
    <property type="match status" value="1"/>
</dbReference>
<dbReference type="SUPFAM" id="SSF50353">
    <property type="entry name" value="Cytokine"/>
    <property type="match status" value="1"/>
</dbReference>
<dbReference type="GO" id="GO:0051781">
    <property type="term" value="P:positive regulation of cell division"/>
    <property type="evidence" value="ECO:0007669"/>
    <property type="project" value="UniProtKB-KW"/>
</dbReference>
<evidence type="ECO:0000256" key="3">
    <source>
        <dbReference type="ARBA" id="ARBA00004550"/>
    </source>
</evidence>
<evidence type="ECO:0000256" key="5">
    <source>
        <dbReference type="ARBA" id="ARBA00022490"/>
    </source>
</evidence>
<reference evidence="13" key="3">
    <citation type="submission" date="2025-09" db="UniProtKB">
        <authorList>
            <consortium name="Ensembl"/>
        </authorList>
    </citation>
    <scope>IDENTIFICATION</scope>
</reference>
<protein>
    <recommendedName>
        <fullName evidence="12">Interleukin-1</fullName>
    </recommendedName>
</protein>
<keyword evidence="14" id="KW-1185">Reference proteome</keyword>
<keyword evidence="5" id="KW-0963">Cytoplasm</keyword>
<dbReference type="PRINTS" id="PR01359">
    <property type="entry name" value="INTRLEUKIN1B"/>
</dbReference>
<evidence type="ECO:0000256" key="9">
    <source>
        <dbReference type="ARBA" id="ARBA00023198"/>
    </source>
</evidence>
<dbReference type="GO" id="GO:0005125">
    <property type="term" value="F:cytokine activity"/>
    <property type="evidence" value="ECO:0007669"/>
    <property type="project" value="UniProtKB-UniRule"/>
</dbReference>
<evidence type="ECO:0000313" key="13">
    <source>
        <dbReference type="Ensembl" id="ENSLCAP00010051161.1"/>
    </source>
</evidence>
<dbReference type="GO" id="GO:0042119">
    <property type="term" value="P:neutrophil activation"/>
    <property type="evidence" value="ECO:0007669"/>
    <property type="project" value="TreeGrafter"/>
</dbReference>
<dbReference type="GO" id="GO:0006955">
    <property type="term" value="P:immune response"/>
    <property type="evidence" value="ECO:0007669"/>
    <property type="project" value="InterPro"/>
</dbReference>
<keyword evidence="9" id="KW-0395">Inflammatory response</keyword>
<dbReference type="Ensembl" id="ENSLCAT00010052499.1">
    <property type="protein sequence ID" value="ENSLCAP00010051161.1"/>
    <property type="gene ID" value="ENSLCAG00010023826.1"/>
</dbReference>
<keyword evidence="6" id="KW-0202">Cytokine</keyword>
<comment type="subcellular location">
    <subcellularLocation>
        <location evidence="2">Cytoplasm</location>
        <location evidence="2">Cytosol</location>
    </subcellularLocation>
    <subcellularLocation>
        <location evidence="1">Lysosome</location>
    </subcellularLocation>
    <subcellularLocation>
        <location evidence="3">Secreted</location>
        <location evidence="3">Extracellular exosome</location>
    </subcellularLocation>
</comment>
<evidence type="ECO:0000256" key="10">
    <source>
        <dbReference type="ARBA" id="ARBA00023228"/>
    </source>
</evidence>
<reference evidence="13" key="2">
    <citation type="submission" date="2025-08" db="UniProtKB">
        <authorList>
            <consortium name="Ensembl"/>
        </authorList>
    </citation>
    <scope>IDENTIFICATION</scope>
</reference>
<organism evidence="13 14">
    <name type="scientific">Lates calcarifer</name>
    <name type="common">Barramundi</name>
    <name type="synonym">Holocentrus calcarifer</name>
    <dbReference type="NCBI Taxonomy" id="8187"/>
    <lineage>
        <taxon>Eukaryota</taxon>
        <taxon>Metazoa</taxon>
        <taxon>Chordata</taxon>
        <taxon>Craniata</taxon>
        <taxon>Vertebrata</taxon>
        <taxon>Euteleostomi</taxon>
        <taxon>Actinopterygii</taxon>
        <taxon>Neopterygii</taxon>
        <taxon>Teleostei</taxon>
        <taxon>Neoteleostei</taxon>
        <taxon>Acanthomorphata</taxon>
        <taxon>Carangaria</taxon>
        <taxon>Carangaria incertae sedis</taxon>
        <taxon>Centropomidae</taxon>
        <taxon>Lates</taxon>
    </lineage>
</organism>
<dbReference type="GO" id="GO:0048246">
    <property type="term" value="P:macrophage chemotaxis"/>
    <property type="evidence" value="ECO:0007669"/>
    <property type="project" value="TreeGrafter"/>
</dbReference>
<evidence type="ECO:0000256" key="11">
    <source>
        <dbReference type="ARBA" id="ARBA00023246"/>
    </source>
</evidence>
<accession>A0A4W6FKQ4</accession>
<keyword evidence="10" id="KW-0458">Lysosome</keyword>
<evidence type="ECO:0000256" key="6">
    <source>
        <dbReference type="ARBA" id="ARBA00022514"/>
    </source>
</evidence>
<dbReference type="AlphaFoldDB" id="A0A4W6FKQ4"/>
<keyword evidence="7 12" id="KW-0964">Secreted</keyword>
<evidence type="ECO:0000313" key="14">
    <source>
        <dbReference type="Proteomes" id="UP000314980"/>
    </source>
</evidence>
<dbReference type="GO" id="GO:0005764">
    <property type="term" value="C:lysosome"/>
    <property type="evidence" value="ECO:0007669"/>
    <property type="project" value="UniProtKB-SubCell"/>
</dbReference>
<evidence type="ECO:0000256" key="12">
    <source>
        <dbReference type="RuleBase" id="RU003753"/>
    </source>
</evidence>
<evidence type="ECO:0000256" key="8">
    <source>
        <dbReference type="ARBA" id="ARBA00022620"/>
    </source>
</evidence>
<dbReference type="InterPro" id="IPR000975">
    <property type="entry name" value="IL-1_fam"/>
</dbReference>
<comment type="similarity">
    <text evidence="4 12">Belongs to the IL-1 family.</text>
</comment>
<keyword evidence="8" id="KW-0666">Pyrogen</keyword>
<dbReference type="SMART" id="SM00125">
    <property type="entry name" value="IL1"/>
    <property type="match status" value="1"/>
</dbReference>
<dbReference type="PANTHER" id="PTHR10078">
    <property type="entry name" value="INTERLEUKIN-1 FAMILY MEMBER"/>
    <property type="match status" value="1"/>
</dbReference>
<dbReference type="GO" id="GO:0071222">
    <property type="term" value="P:cellular response to lipopolysaccharide"/>
    <property type="evidence" value="ECO:0007669"/>
    <property type="project" value="TreeGrafter"/>
</dbReference>
<dbReference type="PRINTS" id="PR00264">
    <property type="entry name" value="INTERLEUKIN1"/>
</dbReference>
<dbReference type="CDD" id="cd23296">
    <property type="entry name" value="beta-trefoil_IL1B"/>
    <property type="match status" value="1"/>
</dbReference>
<evidence type="ECO:0000256" key="4">
    <source>
        <dbReference type="ARBA" id="ARBA00010448"/>
    </source>
</evidence>
<dbReference type="Pfam" id="PF00340">
    <property type="entry name" value="IL1"/>
    <property type="match status" value="1"/>
</dbReference>
<dbReference type="GeneTree" id="ENSGT00950000182943"/>
<dbReference type="InParanoid" id="A0A4W6FKQ4"/>
<dbReference type="GO" id="GO:0005149">
    <property type="term" value="F:interleukin-1 receptor binding"/>
    <property type="evidence" value="ECO:0007669"/>
    <property type="project" value="UniProtKB-UniRule"/>
</dbReference>
<evidence type="ECO:0000256" key="7">
    <source>
        <dbReference type="ARBA" id="ARBA00022525"/>
    </source>
</evidence>
<dbReference type="GO" id="GO:0019221">
    <property type="term" value="P:cytokine-mediated signaling pathway"/>
    <property type="evidence" value="ECO:0007669"/>
    <property type="project" value="TreeGrafter"/>
</dbReference>
<name>A0A4W6FKQ4_LATCA</name>
<dbReference type="PRINTS" id="PR01357">
    <property type="entry name" value="INTRLEUKN1AB"/>
</dbReference>
<evidence type="ECO:0000256" key="2">
    <source>
        <dbReference type="ARBA" id="ARBA00004514"/>
    </source>
</evidence>
<reference evidence="14" key="1">
    <citation type="submission" date="2015-09" db="EMBL/GenBank/DDBJ databases">
        <authorList>
            <person name="Sai Rama Sridatta P."/>
        </authorList>
    </citation>
    <scope>NUCLEOTIDE SEQUENCE [LARGE SCALE GENOMIC DNA]</scope>
</reference>
<sequence>MKDVRRIVLIIVGIFASTRSGDALLHRSFLNQKKMACNVSEMWSPKMPEGLELEYVHHPLTMKRVVNLIIAMERLKAGGSEPVLSTEFRDEHLLSIMLESIVEEHIVYESHSVPTEEFNWIEDAECTMTDSQKRSLIRADNVMELWAVMLQGGSEGRKVHLNMSTYTDPTPSNQAIPVALRIKDTDLYLSCHKSGDEPTLHLEAVKDKDSLSHFSTDSELVRFLFYRRDTGLTFSTLMSARYPSWYISTAQGDNKPVEMCTESASRYRTFTIQHLTQA</sequence>
<dbReference type="STRING" id="8187.ENSLCAP00010051161"/>
<keyword evidence="11" id="KW-0497">Mitogen</keyword>
<dbReference type="GO" id="GO:0005829">
    <property type="term" value="C:cytosol"/>
    <property type="evidence" value="ECO:0007669"/>
    <property type="project" value="UniProtKB-SubCell"/>
</dbReference>
<dbReference type="Proteomes" id="UP000314980">
    <property type="component" value="Unassembled WGS sequence"/>
</dbReference>
<dbReference type="GO" id="GO:0005615">
    <property type="term" value="C:extracellular space"/>
    <property type="evidence" value="ECO:0007669"/>
    <property type="project" value="UniProtKB-KW"/>
</dbReference>
<dbReference type="GO" id="GO:0001660">
    <property type="term" value="P:fever generation"/>
    <property type="evidence" value="ECO:0007669"/>
    <property type="project" value="UniProtKB-KW"/>
</dbReference>
<proteinExistence type="inferred from homology"/>
<evidence type="ECO:0000256" key="1">
    <source>
        <dbReference type="ARBA" id="ARBA00004371"/>
    </source>
</evidence>
<dbReference type="Gene3D" id="2.80.10.50">
    <property type="match status" value="1"/>
</dbReference>
<dbReference type="InterPro" id="IPR008996">
    <property type="entry name" value="IL1/FGF"/>
</dbReference>
<dbReference type="GO" id="GO:0010628">
    <property type="term" value="P:positive regulation of gene expression"/>
    <property type="evidence" value="ECO:0007669"/>
    <property type="project" value="TreeGrafter"/>
</dbReference>